<dbReference type="Pfam" id="PF01636">
    <property type="entry name" value="APH"/>
    <property type="match status" value="1"/>
</dbReference>
<dbReference type="Gene3D" id="3.30.200.20">
    <property type="entry name" value="Phosphorylase Kinase, domain 1"/>
    <property type="match status" value="1"/>
</dbReference>
<dbReference type="Proteomes" id="UP000646484">
    <property type="component" value="Unassembled WGS sequence"/>
</dbReference>
<evidence type="ECO:0000259" key="1">
    <source>
        <dbReference type="Pfam" id="PF01636"/>
    </source>
</evidence>
<sequence>MKEQVIELFERYKGGTDYHVEALPLSGSSRKYYRIQDSEGSYVGVYHENLRENKLFIDFTRHFKTKDLHVPEVYRVSDDGKVYLQQDLGRDMLLDVVEREREGEMLNEHAMNLYRKALDELLRFQLFGHEGLDYTGCLPRPVFDERCIRWDLNYFKYCFLRLAGVEADEDKLEDDFELLTKTLLVADTGHFMFRDFQSRNIMVLRDEVYFIDYQGGRQGALHYDVASLLYDAVVKMPERQKEELLDYYIGNLEVFDKDTRFRDLYYHFVLIRLLQAMGAFGLRGLHEEKQHFIDSIVPGLQGISRLFESGKLGEDYPEIRRVIGMAFEKYFVPSRVEINE</sequence>
<evidence type="ECO:0000313" key="2">
    <source>
        <dbReference type="EMBL" id="MBC5622447.1"/>
    </source>
</evidence>
<comment type="caution">
    <text evidence="2">The sequence shown here is derived from an EMBL/GenBank/DDBJ whole genome shotgun (WGS) entry which is preliminary data.</text>
</comment>
<dbReference type="SUPFAM" id="SSF56112">
    <property type="entry name" value="Protein kinase-like (PK-like)"/>
    <property type="match status" value="1"/>
</dbReference>
<dbReference type="InterPro" id="IPR011009">
    <property type="entry name" value="Kinase-like_dom_sf"/>
</dbReference>
<protein>
    <submittedName>
        <fullName evidence="2">Phosphotransferase</fullName>
    </submittedName>
</protein>
<reference evidence="2 3" key="1">
    <citation type="submission" date="2020-08" db="EMBL/GenBank/DDBJ databases">
        <title>Genome public.</title>
        <authorList>
            <person name="Liu C."/>
            <person name="Sun Q."/>
        </authorList>
    </citation>
    <scope>NUCLEOTIDE SEQUENCE [LARGE SCALE GENOMIC DNA]</scope>
    <source>
        <strain evidence="2 3">NSJ-56</strain>
    </source>
</reference>
<keyword evidence="3" id="KW-1185">Reference proteome</keyword>
<feature type="domain" description="Aminoglycoside phosphotransferase" evidence="1">
    <location>
        <begin position="26"/>
        <end position="250"/>
    </location>
</feature>
<gene>
    <name evidence="2" type="ORF">H8S64_15220</name>
</gene>
<accession>A0ABR7D3F0</accession>
<dbReference type="RefSeq" id="WP_099290027.1">
    <property type="nucleotide sequence ID" value="NZ_JACOOH010000007.1"/>
</dbReference>
<proteinExistence type="predicted"/>
<organism evidence="2 3">
    <name type="scientific">Butyricimonas hominis</name>
    <dbReference type="NCBI Taxonomy" id="2763032"/>
    <lineage>
        <taxon>Bacteria</taxon>
        <taxon>Pseudomonadati</taxon>
        <taxon>Bacteroidota</taxon>
        <taxon>Bacteroidia</taxon>
        <taxon>Bacteroidales</taxon>
        <taxon>Odoribacteraceae</taxon>
        <taxon>Butyricimonas</taxon>
    </lineage>
</organism>
<name>A0ABR7D3F0_9BACT</name>
<dbReference type="Gene3D" id="3.90.1200.10">
    <property type="match status" value="1"/>
</dbReference>
<dbReference type="EMBL" id="JACOOH010000007">
    <property type="protein sequence ID" value="MBC5622447.1"/>
    <property type="molecule type" value="Genomic_DNA"/>
</dbReference>
<dbReference type="InterPro" id="IPR002575">
    <property type="entry name" value="Aminoglycoside_PTrfase"/>
</dbReference>
<evidence type="ECO:0000313" key="3">
    <source>
        <dbReference type="Proteomes" id="UP000646484"/>
    </source>
</evidence>